<proteinExistence type="inferred from homology"/>
<keyword evidence="5 8" id="KW-0648">Protein biosynthesis</keyword>
<dbReference type="PRINTS" id="PR01044">
    <property type="entry name" value="TRNASYNTHGA"/>
</dbReference>
<evidence type="ECO:0000256" key="5">
    <source>
        <dbReference type="ARBA" id="ARBA00022917"/>
    </source>
</evidence>
<evidence type="ECO:0000313" key="10">
    <source>
        <dbReference type="Proteomes" id="UP000295210"/>
    </source>
</evidence>
<dbReference type="EC" id="6.1.1.14" evidence="8"/>
<evidence type="ECO:0000256" key="3">
    <source>
        <dbReference type="ARBA" id="ARBA00022741"/>
    </source>
</evidence>
<dbReference type="HAMAP" id="MF_00254">
    <property type="entry name" value="Gly_tRNA_synth_alpha"/>
    <property type="match status" value="1"/>
</dbReference>
<dbReference type="OrthoDB" id="9802183at2"/>
<dbReference type="PROSITE" id="PS50861">
    <property type="entry name" value="AA_TRNA_LIGASE_II_GLYAB"/>
    <property type="match status" value="1"/>
</dbReference>
<dbReference type="GO" id="GO:0006426">
    <property type="term" value="P:glycyl-tRNA aminoacylation"/>
    <property type="evidence" value="ECO:0007669"/>
    <property type="project" value="UniProtKB-UniRule"/>
</dbReference>
<dbReference type="SUPFAM" id="SSF55681">
    <property type="entry name" value="Class II aaRS and biotin synthetases"/>
    <property type="match status" value="2"/>
</dbReference>
<dbReference type="Gene3D" id="1.20.58.180">
    <property type="entry name" value="Class II aaRS and biotin synthetases, domain 2"/>
    <property type="match status" value="1"/>
</dbReference>
<keyword evidence="6 8" id="KW-0030">Aminoacyl-tRNA synthetase</keyword>
<name>A0A4R1LAM2_9BACT</name>
<reference evidence="9 10" key="1">
    <citation type="submission" date="2019-03" db="EMBL/GenBank/DDBJ databases">
        <title>Genomic Encyclopedia of Type Strains, Phase IV (KMG-IV): sequencing the most valuable type-strain genomes for metagenomic binning, comparative biology and taxonomic classification.</title>
        <authorList>
            <person name="Goeker M."/>
        </authorList>
    </citation>
    <scope>NUCLEOTIDE SEQUENCE [LARGE SCALE GENOMIC DNA]</scope>
    <source>
        <strain evidence="9 10">DSM 103428</strain>
    </source>
</reference>
<dbReference type="Gene3D" id="3.30.930.10">
    <property type="entry name" value="Bira Bifunctional Protein, Domain 2"/>
    <property type="match status" value="1"/>
</dbReference>
<dbReference type="GO" id="GO:0004820">
    <property type="term" value="F:glycine-tRNA ligase activity"/>
    <property type="evidence" value="ECO:0007669"/>
    <property type="project" value="UniProtKB-UniRule"/>
</dbReference>
<keyword evidence="2 8" id="KW-0436">Ligase</keyword>
<comment type="catalytic activity">
    <reaction evidence="7 8">
        <text>tRNA(Gly) + glycine + ATP = glycyl-tRNA(Gly) + AMP + diphosphate</text>
        <dbReference type="Rhea" id="RHEA:16013"/>
        <dbReference type="Rhea" id="RHEA-COMP:9664"/>
        <dbReference type="Rhea" id="RHEA-COMP:9683"/>
        <dbReference type="ChEBI" id="CHEBI:30616"/>
        <dbReference type="ChEBI" id="CHEBI:33019"/>
        <dbReference type="ChEBI" id="CHEBI:57305"/>
        <dbReference type="ChEBI" id="CHEBI:78442"/>
        <dbReference type="ChEBI" id="CHEBI:78522"/>
        <dbReference type="ChEBI" id="CHEBI:456215"/>
        <dbReference type="EC" id="6.1.1.14"/>
    </reaction>
</comment>
<comment type="subunit">
    <text evidence="8">Tetramer of two alpha and two beta subunits.</text>
</comment>
<dbReference type="RefSeq" id="WP_131993141.1">
    <property type="nucleotide sequence ID" value="NZ_SMGK01000002.1"/>
</dbReference>
<keyword evidence="4 8" id="KW-0067">ATP-binding</keyword>
<dbReference type="FunFam" id="3.30.930.10:FF:000006">
    <property type="entry name" value="Glycine--tRNA ligase alpha subunit"/>
    <property type="match status" value="1"/>
</dbReference>
<organism evidence="9 10">
    <name type="scientific">Acidipila rosea</name>
    <dbReference type="NCBI Taxonomy" id="768535"/>
    <lineage>
        <taxon>Bacteria</taxon>
        <taxon>Pseudomonadati</taxon>
        <taxon>Acidobacteriota</taxon>
        <taxon>Terriglobia</taxon>
        <taxon>Terriglobales</taxon>
        <taxon>Acidobacteriaceae</taxon>
        <taxon>Acidipila</taxon>
    </lineage>
</organism>
<dbReference type="Proteomes" id="UP000295210">
    <property type="component" value="Unassembled WGS sequence"/>
</dbReference>
<dbReference type="Pfam" id="PF02091">
    <property type="entry name" value="tRNA-synt_2e"/>
    <property type="match status" value="2"/>
</dbReference>
<evidence type="ECO:0000256" key="8">
    <source>
        <dbReference type="HAMAP-Rule" id="MF_00254"/>
    </source>
</evidence>
<dbReference type="PANTHER" id="PTHR30075:SF2">
    <property type="entry name" value="GLYCINE--TRNA LIGASE, CHLOROPLASTIC_MITOCHONDRIAL 2"/>
    <property type="match status" value="1"/>
</dbReference>
<dbReference type="GO" id="GO:0005524">
    <property type="term" value="F:ATP binding"/>
    <property type="evidence" value="ECO:0007669"/>
    <property type="project" value="UniProtKB-UniRule"/>
</dbReference>
<evidence type="ECO:0000313" key="9">
    <source>
        <dbReference type="EMBL" id="TCK73519.1"/>
    </source>
</evidence>
<keyword evidence="10" id="KW-1185">Reference proteome</keyword>
<evidence type="ECO:0000256" key="6">
    <source>
        <dbReference type="ARBA" id="ARBA00023146"/>
    </source>
</evidence>
<comment type="caution">
    <text evidence="9">The sequence shown here is derived from an EMBL/GenBank/DDBJ whole genome shotgun (WGS) entry which is preliminary data.</text>
</comment>
<dbReference type="InterPro" id="IPR006194">
    <property type="entry name" value="Gly-tRNA-synth_heterodimer"/>
</dbReference>
<dbReference type="AlphaFoldDB" id="A0A4R1LAM2"/>
<dbReference type="PANTHER" id="PTHR30075">
    <property type="entry name" value="GLYCYL-TRNA SYNTHETASE"/>
    <property type="match status" value="1"/>
</dbReference>
<dbReference type="NCBIfam" id="NF006827">
    <property type="entry name" value="PRK09348.1"/>
    <property type="match status" value="1"/>
</dbReference>
<dbReference type="InterPro" id="IPR045864">
    <property type="entry name" value="aa-tRNA-synth_II/BPL/LPL"/>
</dbReference>
<dbReference type="GO" id="GO:0005829">
    <property type="term" value="C:cytosol"/>
    <property type="evidence" value="ECO:0007669"/>
    <property type="project" value="TreeGrafter"/>
</dbReference>
<keyword evidence="3 8" id="KW-0547">Nucleotide-binding</keyword>
<gene>
    <name evidence="8" type="primary">glyQ</name>
    <name evidence="9" type="ORF">C7378_1132</name>
</gene>
<comment type="similarity">
    <text evidence="1 8">Belongs to the class-II aminoacyl-tRNA synthetase family.</text>
</comment>
<evidence type="ECO:0000256" key="1">
    <source>
        <dbReference type="ARBA" id="ARBA00008226"/>
    </source>
</evidence>
<sequence>MPAAAASKTPLTFQELLFRLQTFWAERGCVLQQPYDVEVGAGTMSPDTFLRVLGPKPIRIAYAQPSRRPADGRYGENPNRLYKHTQFQVILKPPPADIQEVYLESLAAIGIDLRQHDIKFEEDNWESPTLGAWGIGWQVMLDGLEITQFTYFQQCGGIDLDPISGEITYGLERIAAFLQDVDSIYDIVWARDPLTGHAVTYGDVRLQEELQFSVYNFEAAEIKKLWEHLRLYEAECQALLASFHDSFSPRAEKKAEHHQKIHDTLVHDGGKPAPEEDVERALRRFPVLGAYDLCLKCSHLFNLLDARGAISVTERVGVIARIRALAVGVAKAYAAQQNKGN</sequence>
<comment type="subcellular location">
    <subcellularLocation>
        <location evidence="8">Cytoplasm</location>
    </subcellularLocation>
</comment>
<keyword evidence="8" id="KW-0963">Cytoplasm</keyword>
<dbReference type="InterPro" id="IPR002310">
    <property type="entry name" value="Gly-tRNA_ligase_asu"/>
</dbReference>
<evidence type="ECO:0000256" key="2">
    <source>
        <dbReference type="ARBA" id="ARBA00022598"/>
    </source>
</evidence>
<protein>
    <recommendedName>
        <fullName evidence="8">Glycine--tRNA ligase alpha subunit</fullName>
        <ecNumber evidence="8">6.1.1.14</ecNumber>
    </recommendedName>
    <alternativeName>
        <fullName evidence="8">Glycyl-tRNA synthetase alpha subunit</fullName>
        <shortName evidence="8">GlyRS</shortName>
    </alternativeName>
</protein>
<evidence type="ECO:0000256" key="4">
    <source>
        <dbReference type="ARBA" id="ARBA00022840"/>
    </source>
</evidence>
<evidence type="ECO:0000256" key="7">
    <source>
        <dbReference type="ARBA" id="ARBA00047937"/>
    </source>
</evidence>
<accession>A0A4R1LAM2</accession>
<dbReference type="EMBL" id="SMGK01000002">
    <property type="protein sequence ID" value="TCK73519.1"/>
    <property type="molecule type" value="Genomic_DNA"/>
</dbReference>